<sequence>MRRLWGTAVPVVTLAAGLLFGISASVADGDDIRPENRDRAEALRALTANVRDKEQEVAGLRTQVDAAVADRAGTDDQDDPVARAAGLTPVSGPGVEVVLDDSPLRGDAVPDGYGPNDLVIHQQQIQAVVNAMWAGGAEAVVLMDQRLVSTSAVRCVGNTLILQGRVYSPPFVVRAVGPADAIQAELDAAWEVQLMREYTSAVDLGYRESRVDRVDAPAFTGELQVSARPLAPKG</sequence>
<dbReference type="Pfam" id="PF05949">
    <property type="entry name" value="DUF881"/>
    <property type="match status" value="1"/>
</dbReference>
<evidence type="ECO:0000313" key="4">
    <source>
        <dbReference type="Proteomes" id="UP000234206"/>
    </source>
</evidence>
<dbReference type="AlphaFoldDB" id="A0A2I1PCS2"/>
<comment type="similarity">
    <text evidence="1">Belongs to the UPF0749 family.</text>
</comment>
<dbReference type="EMBL" id="PKIZ01000003">
    <property type="protein sequence ID" value="PKZ42427.1"/>
    <property type="molecule type" value="Genomic_DNA"/>
</dbReference>
<dbReference type="RefSeq" id="WP_070705402.1">
    <property type="nucleotide sequence ID" value="NZ_JBHLVH010000002.1"/>
</dbReference>
<dbReference type="PANTHER" id="PTHR37313:SF4">
    <property type="entry name" value="CONSERVED MEMBRANE PROTEIN-RELATED"/>
    <property type="match status" value="1"/>
</dbReference>
<accession>A0A2I1PCS2</accession>
<gene>
    <name evidence="3" type="ORF">CYJ76_02390</name>
</gene>
<dbReference type="Proteomes" id="UP000234206">
    <property type="component" value="Unassembled WGS sequence"/>
</dbReference>
<organism evidence="3 4">
    <name type="scientific">Kytococcus schroeteri</name>
    <dbReference type="NCBI Taxonomy" id="138300"/>
    <lineage>
        <taxon>Bacteria</taxon>
        <taxon>Bacillati</taxon>
        <taxon>Actinomycetota</taxon>
        <taxon>Actinomycetes</taxon>
        <taxon>Micrococcales</taxon>
        <taxon>Kytococcaceae</taxon>
        <taxon>Kytococcus</taxon>
    </lineage>
</organism>
<keyword evidence="2" id="KW-0175">Coiled coil</keyword>
<dbReference type="GO" id="GO:0005886">
    <property type="term" value="C:plasma membrane"/>
    <property type="evidence" value="ECO:0007669"/>
    <property type="project" value="TreeGrafter"/>
</dbReference>
<feature type="coiled-coil region" evidence="2">
    <location>
        <begin position="43"/>
        <end position="70"/>
    </location>
</feature>
<comment type="caution">
    <text evidence="3">The sequence shown here is derived from an EMBL/GenBank/DDBJ whole genome shotgun (WGS) entry which is preliminary data.</text>
</comment>
<keyword evidence="4" id="KW-1185">Reference proteome</keyword>
<name>A0A2I1PCS2_9MICO</name>
<dbReference type="PANTHER" id="PTHR37313">
    <property type="entry name" value="UPF0749 PROTEIN RV1825"/>
    <property type="match status" value="1"/>
</dbReference>
<evidence type="ECO:0000256" key="2">
    <source>
        <dbReference type="SAM" id="Coils"/>
    </source>
</evidence>
<reference evidence="3 4" key="1">
    <citation type="submission" date="2017-12" db="EMBL/GenBank/DDBJ databases">
        <title>Phylogenetic diversity of female urinary microbiome.</title>
        <authorList>
            <person name="Thomas-White K."/>
            <person name="Wolfe A.J."/>
        </authorList>
    </citation>
    <scope>NUCLEOTIDE SEQUENCE [LARGE SCALE GENOMIC DNA]</scope>
    <source>
        <strain evidence="3 4">UMB1298</strain>
    </source>
</reference>
<evidence type="ECO:0000256" key="1">
    <source>
        <dbReference type="ARBA" id="ARBA00009108"/>
    </source>
</evidence>
<proteinExistence type="inferred from homology"/>
<dbReference type="OrthoDB" id="3214641at2"/>
<dbReference type="Gene3D" id="3.30.70.1880">
    <property type="entry name" value="Protein of unknown function DUF881"/>
    <property type="match status" value="1"/>
</dbReference>
<dbReference type="InterPro" id="IPR010273">
    <property type="entry name" value="DUF881"/>
</dbReference>
<evidence type="ECO:0000313" key="3">
    <source>
        <dbReference type="EMBL" id="PKZ42427.1"/>
    </source>
</evidence>
<protein>
    <submittedName>
        <fullName evidence="3">DUF881 domain-containing protein</fullName>
    </submittedName>
</protein>